<dbReference type="GO" id="GO:0005509">
    <property type="term" value="F:calcium ion binding"/>
    <property type="evidence" value="ECO:0007669"/>
    <property type="project" value="InterPro"/>
</dbReference>
<dbReference type="Proteomes" id="UP001331761">
    <property type="component" value="Unassembled WGS sequence"/>
</dbReference>
<feature type="non-terminal residue" evidence="3">
    <location>
        <position position="1"/>
    </location>
</feature>
<keyword evidence="4" id="KW-1185">Reference proteome</keyword>
<dbReference type="GO" id="GO:0016042">
    <property type="term" value="P:lipid catabolic process"/>
    <property type="evidence" value="ECO:0007669"/>
    <property type="project" value="InterPro"/>
</dbReference>
<evidence type="ECO:0000259" key="2">
    <source>
        <dbReference type="Pfam" id="PF08703"/>
    </source>
</evidence>
<feature type="domain" description="Phospholipase C-beta C-terminal" evidence="2">
    <location>
        <begin position="36"/>
        <end position="77"/>
    </location>
</feature>
<dbReference type="Pfam" id="PF08703">
    <property type="entry name" value="PLC-beta_C"/>
    <property type="match status" value="1"/>
</dbReference>
<feature type="compositionally biased region" description="Polar residues" evidence="1">
    <location>
        <begin position="16"/>
        <end position="26"/>
    </location>
</feature>
<evidence type="ECO:0000256" key="1">
    <source>
        <dbReference type="SAM" id="MobiDB-lite"/>
    </source>
</evidence>
<name>A0AAN8IM43_TRICO</name>
<protein>
    <recommendedName>
        <fullName evidence="2">Phospholipase C-beta C-terminal domain-containing protein</fullName>
    </recommendedName>
</protein>
<feature type="compositionally biased region" description="Basic and acidic residues" evidence="1">
    <location>
        <begin position="61"/>
        <end position="75"/>
    </location>
</feature>
<dbReference type="SUPFAM" id="SSF69989">
    <property type="entry name" value="C-terminal domain of PLC-beta"/>
    <property type="match status" value="1"/>
</dbReference>
<evidence type="ECO:0000313" key="4">
    <source>
        <dbReference type="Proteomes" id="UP001331761"/>
    </source>
</evidence>
<accession>A0AAN8IM43</accession>
<gene>
    <name evidence="3" type="ORF">GCK32_011512</name>
</gene>
<feature type="region of interest" description="Disordered" evidence="1">
    <location>
        <begin position="1"/>
        <end position="28"/>
    </location>
</feature>
<dbReference type="InterPro" id="IPR014815">
    <property type="entry name" value="PLC-beta_C"/>
</dbReference>
<dbReference type="GO" id="GO:0004435">
    <property type="term" value="F:phosphatidylinositol-4,5-bisphosphate phospholipase C activity"/>
    <property type="evidence" value="ECO:0007669"/>
    <property type="project" value="InterPro"/>
</dbReference>
<organism evidence="3 4">
    <name type="scientific">Trichostrongylus colubriformis</name>
    <name type="common">Black scour worm</name>
    <dbReference type="NCBI Taxonomy" id="6319"/>
    <lineage>
        <taxon>Eukaryota</taxon>
        <taxon>Metazoa</taxon>
        <taxon>Ecdysozoa</taxon>
        <taxon>Nematoda</taxon>
        <taxon>Chromadorea</taxon>
        <taxon>Rhabditida</taxon>
        <taxon>Rhabditina</taxon>
        <taxon>Rhabditomorpha</taxon>
        <taxon>Strongyloidea</taxon>
        <taxon>Trichostrongylidae</taxon>
        <taxon>Trichostrongylus</taxon>
    </lineage>
</organism>
<dbReference type="InterPro" id="IPR042531">
    <property type="entry name" value="PLC-beta_C_sf"/>
</dbReference>
<proteinExistence type="predicted"/>
<reference evidence="3 4" key="1">
    <citation type="submission" date="2019-10" db="EMBL/GenBank/DDBJ databases">
        <title>Assembly and Annotation for the nematode Trichostrongylus colubriformis.</title>
        <authorList>
            <person name="Martin J."/>
        </authorList>
    </citation>
    <scope>NUCLEOTIDE SEQUENCE [LARGE SCALE GENOMIC DNA]</scope>
    <source>
        <strain evidence="3">G859</strain>
        <tissue evidence="3">Whole worm</tissue>
    </source>
</reference>
<dbReference type="AlphaFoldDB" id="A0AAN8IM43"/>
<dbReference type="EMBL" id="WIXE01014355">
    <property type="protein sequence ID" value="KAK5974372.1"/>
    <property type="molecule type" value="Genomic_DNA"/>
</dbReference>
<comment type="caution">
    <text evidence="3">The sequence shown here is derived from an EMBL/GenBank/DDBJ whole genome shotgun (WGS) entry which is preliminary data.</text>
</comment>
<evidence type="ECO:0000313" key="3">
    <source>
        <dbReference type="EMBL" id="KAK5974372.1"/>
    </source>
</evidence>
<sequence>KENPPSSARSDGCVATSGTSKVNNEATPAPVDKFKVEPIDVDELKKDKVFAKLLKRFQKDSEELKRKHQKQRDSIQKQQVCI</sequence>
<feature type="region of interest" description="Disordered" evidence="1">
    <location>
        <begin position="61"/>
        <end position="82"/>
    </location>
</feature>
<dbReference type="Gene3D" id="1.20.1230.10">
    <property type="entry name" value="Phospholipase C beta, distal C-terminal domain"/>
    <property type="match status" value="1"/>
</dbReference>